<dbReference type="InterPro" id="IPR006680">
    <property type="entry name" value="Amidohydro-rel"/>
</dbReference>
<accession>A0A2P2GJD5</accession>
<dbReference type="SUPFAM" id="SSF51556">
    <property type="entry name" value="Metallo-dependent hydrolases"/>
    <property type="match status" value="1"/>
</dbReference>
<protein>
    <submittedName>
        <fullName evidence="3">Hydrolase</fullName>
    </submittedName>
</protein>
<dbReference type="Pfam" id="PF04909">
    <property type="entry name" value="Amidohydro_2"/>
    <property type="match status" value="1"/>
</dbReference>
<keyword evidence="3" id="KW-0378">Hydrolase</keyword>
<dbReference type="InterPro" id="IPR032465">
    <property type="entry name" value="ACMSD"/>
</dbReference>
<dbReference type="InterPro" id="IPR032466">
    <property type="entry name" value="Metal_Hydrolase"/>
</dbReference>
<organism evidence="3 4">
    <name type="scientific">Streptomyces showdoensis</name>
    <dbReference type="NCBI Taxonomy" id="68268"/>
    <lineage>
        <taxon>Bacteria</taxon>
        <taxon>Bacillati</taxon>
        <taxon>Actinomycetota</taxon>
        <taxon>Actinomycetes</taxon>
        <taxon>Kitasatosporales</taxon>
        <taxon>Streptomycetaceae</taxon>
        <taxon>Streptomyces</taxon>
    </lineage>
</organism>
<gene>
    <name evidence="3" type="ORF">VO63_22460</name>
</gene>
<dbReference type="PANTHER" id="PTHR21240:SF28">
    <property type="entry name" value="ISO-OROTATE DECARBOXYLASE (EUROFUNG)"/>
    <property type="match status" value="1"/>
</dbReference>
<dbReference type="Gene3D" id="3.20.20.140">
    <property type="entry name" value="Metal-dependent hydrolases"/>
    <property type="match status" value="1"/>
</dbReference>
<dbReference type="OrthoDB" id="149172at2"/>
<reference evidence="3 4" key="1">
    <citation type="submission" date="2015-05" db="EMBL/GenBank/DDBJ databases">
        <title>Draft Genome assembly of Streptomyces showdoensis.</title>
        <authorList>
            <person name="Thapa K.K."/>
            <person name="Metsa-Ketela M."/>
        </authorList>
    </citation>
    <scope>NUCLEOTIDE SEQUENCE [LARGE SCALE GENOMIC DNA]</scope>
    <source>
        <strain evidence="3 4">ATCC 15227</strain>
    </source>
</reference>
<dbReference type="RefSeq" id="WP_046909721.1">
    <property type="nucleotide sequence ID" value="NZ_BAAAXG010000029.1"/>
</dbReference>
<dbReference type="Proteomes" id="UP000265325">
    <property type="component" value="Unassembled WGS sequence"/>
</dbReference>
<evidence type="ECO:0000313" key="4">
    <source>
        <dbReference type="Proteomes" id="UP000265325"/>
    </source>
</evidence>
<name>A0A2P2GJD5_STREW</name>
<dbReference type="GO" id="GO:0016831">
    <property type="term" value="F:carboxy-lyase activity"/>
    <property type="evidence" value="ECO:0007669"/>
    <property type="project" value="InterPro"/>
</dbReference>
<keyword evidence="1" id="KW-0456">Lyase</keyword>
<sequence>MPAHRIDVHAHYFGGAVAAQAAKQPSPGNRAPWSAEATLEAMERTETAVQILSVPFTPQGGSEAKGLARRINEDLAHLIGRHPQRFGALACLPGDDPDAMLDELAYALDVLRLDGVALTSNVAGRYLGNPWWQPLLAELDRRAVPVLVHPTSCPHATELALGRHPSVIEYPFDTARTITDALFAGVFHRHPDLNLILPHLGGPLPALAWRIAECAAMPGAHDPATVTPEHVTDVLATLYYDTAMGGSPHALLPALQVTSTDHLLFGTDAGAAPATTIDRAITALTTTLQGNGLNAIEHANALRLFPRLAAR</sequence>
<comment type="caution">
    <text evidence="3">The sequence shown here is derived from an EMBL/GenBank/DDBJ whole genome shotgun (WGS) entry which is preliminary data.</text>
</comment>
<dbReference type="GO" id="GO:0019748">
    <property type="term" value="P:secondary metabolic process"/>
    <property type="evidence" value="ECO:0007669"/>
    <property type="project" value="TreeGrafter"/>
</dbReference>
<keyword evidence="4" id="KW-1185">Reference proteome</keyword>
<proteinExistence type="predicted"/>
<evidence type="ECO:0000259" key="2">
    <source>
        <dbReference type="Pfam" id="PF04909"/>
    </source>
</evidence>
<dbReference type="PANTHER" id="PTHR21240">
    <property type="entry name" value="2-AMINO-3-CARBOXYLMUCONATE-6-SEMIALDEHYDE DECARBOXYLASE"/>
    <property type="match status" value="1"/>
</dbReference>
<evidence type="ECO:0000256" key="1">
    <source>
        <dbReference type="ARBA" id="ARBA00023239"/>
    </source>
</evidence>
<dbReference type="GO" id="GO:0005737">
    <property type="term" value="C:cytoplasm"/>
    <property type="evidence" value="ECO:0007669"/>
    <property type="project" value="TreeGrafter"/>
</dbReference>
<dbReference type="EMBL" id="LAQS01000036">
    <property type="protein sequence ID" value="KKZ71622.1"/>
    <property type="molecule type" value="Genomic_DNA"/>
</dbReference>
<evidence type="ECO:0000313" key="3">
    <source>
        <dbReference type="EMBL" id="KKZ71622.1"/>
    </source>
</evidence>
<dbReference type="AlphaFoldDB" id="A0A2P2GJD5"/>
<dbReference type="GO" id="GO:0016787">
    <property type="term" value="F:hydrolase activity"/>
    <property type="evidence" value="ECO:0007669"/>
    <property type="project" value="UniProtKB-KW"/>
</dbReference>
<feature type="domain" description="Amidohydrolase-related" evidence="2">
    <location>
        <begin position="6"/>
        <end position="306"/>
    </location>
</feature>